<dbReference type="InterPro" id="IPR034079">
    <property type="entry name" value="R3H_KhpB"/>
</dbReference>
<evidence type="ECO:0000313" key="3">
    <source>
        <dbReference type="EMBL" id="GAA1754177.1"/>
    </source>
</evidence>
<dbReference type="Pfam" id="PF01424">
    <property type="entry name" value="R3H"/>
    <property type="match status" value="1"/>
</dbReference>
<proteinExistence type="predicted"/>
<dbReference type="Proteomes" id="UP001501204">
    <property type="component" value="Unassembled WGS sequence"/>
</dbReference>
<dbReference type="RefSeq" id="WP_344120611.1">
    <property type="nucleotide sequence ID" value="NZ_BAAAOA010000014.1"/>
</dbReference>
<evidence type="ECO:0000256" key="1">
    <source>
        <dbReference type="SAM" id="MobiDB-lite"/>
    </source>
</evidence>
<feature type="region of interest" description="Disordered" evidence="1">
    <location>
        <begin position="1"/>
        <end position="65"/>
    </location>
</feature>
<gene>
    <name evidence="3" type="ORF">GCM10009767_11520</name>
</gene>
<dbReference type="Gene3D" id="3.30.300.20">
    <property type="match status" value="1"/>
</dbReference>
<dbReference type="InterPro" id="IPR015946">
    <property type="entry name" value="KH_dom-like_a/b"/>
</dbReference>
<dbReference type="CDD" id="cd02644">
    <property type="entry name" value="R3H_jag"/>
    <property type="match status" value="1"/>
</dbReference>
<dbReference type="EMBL" id="BAAAOA010000014">
    <property type="protein sequence ID" value="GAA1754177.1"/>
    <property type="molecule type" value="Genomic_DNA"/>
</dbReference>
<dbReference type="InterPro" id="IPR038008">
    <property type="entry name" value="Jag_KH"/>
</dbReference>
<dbReference type="PROSITE" id="PS51061">
    <property type="entry name" value="R3H"/>
    <property type="match status" value="1"/>
</dbReference>
<evidence type="ECO:0000313" key="4">
    <source>
        <dbReference type="Proteomes" id="UP001501204"/>
    </source>
</evidence>
<accession>A0ABP4WJF8</accession>
<dbReference type="Gene3D" id="3.30.1370.50">
    <property type="entry name" value="R3H-like domain"/>
    <property type="match status" value="1"/>
</dbReference>
<dbReference type="SMART" id="SM00393">
    <property type="entry name" value="R3H"/>
    <property type="match status" value="1"/>
</dbReference>
<name>A0ABP4WJF8_9MICC</name>
<dbReference type="PANTHER" id="PTHR35800:SF1">
    <property type="entry name" value="RNA-BINDING PROTEIN KHPB"/>
    <property type="match status" value="1"/>
</dbReference>
<comment type="caution">
    <text evidence="3">The sequence shown here is derived from an EMBL/GenBank/DDBJ whole genome shotgun (WGS) entry which is preliminary data.</text>
</comment>
<sequence>MTDIRQTTQDADDVQPPAPGDGAGRVVETETPAPQPLGSGSTDRPASEPGATGRHGGEDDATADPLEEEGEIAADYLEELLDTADLDGDIDIEVRDGRTYLSVVADGDDEDGLAVLVGQDGEVLEALQELLRLAVLAATERRSRLVLDIGGYRLRRAGQLQDLALAAVREARETGERVHLDPLSAYERKIVHDVVAEQGFVSESEGEGAARHIVVSVPQG</sequence>
<protein>
    <submittedName>
        <fullName evidence="3">RNA-binding protein</fullName>
    </submittedName>
</protein>
<dbReference type="InterPro" id="IPR036867">
    <property type="entry name" value="R3H_dom_sf"/>
</dbReference>
<dbReference type="PANTHER" id="PTHR35800">
    <property type="entry name" value="PROTEIN JAG"/>
    <property type="match status" value="1"/>
</dbReference>
<dbReference type="InterPro" id="IPR039247">
    <property type="entry name" value="KhpB"/>
</dbReference>
<reference evidence="4" key="1">
    <citation type="journal article" date="2019" name="Int. J. Syst. Evol. Microbiol.">
        <title>The Global Catalogue of Microorganisms (GCM) 10K type strain sequencing project: providing services to taxonomists for standard genome sequencing and annotation.</title>
        <authorList>
            <consortium name="The Broad Institute Genomics Platform"/>
            <consortium name="The Broad Institute Genome Sequencing Center for Infectious Disease"/>
            <person name="Wu L."/>
            <person name="Ma J."/>
        </authorList>
    </citation>
    <scope>NUCLEOTIDE SEQUENCE [LARGE SCALE GENOMIC DNA]</scope>
    <source>
        <strain evidence="4">JCM 14735</strain>
    </source>
</reference>
<feature type="domain" description="R3H" evidence="2">
    <location>
        <begin position="154"/>
        <end position="219"/>
    </location>
</feature>
<dbReference type="InterPro" id="IPR001374">
    <property type="entry name" value="R3H_dom"/>
</dbReference>
<evidence type="ECO:0000259" key="2">
    <source>
        <dbReference type="PROSITE" id="PS51061"/>
    </source>
</evidence>
<dbReference type="CDD" id="cd02414">
    <property type="entry name" value="KH-II_Jag"/>
    <property type="match status" value="1"/>
</dbReference>
<organism evidence="3 4">
    <name type="scientific">Kocuria aegyptia</name>
    <dbReference type="NCBI Taxonomy" id="330943"/>
    <lineage>
        <taxon>Bacteria</taxon>
        <taxon>Bacillati</taxon>
        <taxon>Actinomycetota</taxon>
        <taxon>Actinomycetes</taxon>
        <taxon>Micrococcales</taxon>
        <taxon>Micrococcaceae</taxon>
        <taxon>Kocuria</taxon>
    </lineage>
</organism>
<dbReference type="SUPFAM" id="SSF82708">
    <property type="entry name" value="R3H domain"/>
    <property type="match status" value="1"/>
</dbReference>
<keyword evidence="4" id="KW-1185">Reference proteome</keyword>